<gene>
    <name evidence="1" type="ORF">S01H1_17005</name>
</gene>
<accession>X0RZX2</accession>
<name>X0RZX2_9ZZZZ</name>
<dbReference type="EMBL" id="BARS01008981">
    <property type="protein sequence ID" value="GAF68536.1"/>
    <property type="molecule type" value="Genomic_DNA"/>
</dbReference>
<dbReference type="AlphaFoldDB" id="X0RZX2"/>
<reference evidence="1" key="1">
    <citation type="journal article" date="2014" name="Front. Microbiol.">
        <title>High frequency of phylogenetically diverse reductive dehalogenase-homologous genes in deep subseafloor sedimentary metagenomes.</title>
        <authorList>
            <person name="Kawai M."/>
            <person name="Futagami T."/>
            <person name="Toyoda A."/>
            <person name="Takaki Y."/>
            <person name="Nishi S."/>
            <person name="Hori S."/>
            <person name="Arai W."/>
            <person name="Tsubouchi T."/>
            <person name="Morono Y."/>
            <person name="Uchiyama I."/>
            <person name="Ito T."/>
            <person name="Fujiyama A."/>
            <person name="Inagaki F."/>
            <person name="Takami H."/>
        </authorList>
    </citation>
    <scope>NUCLEOTIDE SEQUENCE</scope>
    <source>
        <strain evidence="1">Expedition CK06-06</strain>
    </source>
</reference>
<comment type="caution">
    <text evidence="1">The sequence shown here is derived from an EMBL/GenBank/DDBJ whole genome shotgun (WGS) entry which is preliminary data.</text>
</comment>
<organism evidence="1">
    <name type="scientific">marine sediment metagenome</name>
    <dbReference type="NCBI Taxonomy" id="412755"/>
    <lineage>
        <taxon>unclassified sequences</taxon>
        <taxon>metagenomes</taxon>
        <taxon>ecological metagenomes</taxon>
    </lineage>
</organism>
<evidence type="ECO:0000313" key="1">
    <source>
        <dbReference type="EMBL" id="GAF68536.1"/>
    </source>
</evidence>
<sequence>MAELKVGGIHVDFSMRIEGDEHVKYFCPACDGQYDFIELRWIGKPGPDKHNYPLVEMDTEGVAVCPIDGERNGRDIAYEVMWLWHTKDSAKAVGL</sequence>
<protein>
    <submittedName>
        <fullName evidence="1">Uncharacterized protein</fullName>
    </submittedName>
</protein>
<proteinExistence type="predicted"/>